<protein>
    <submittedName>
        <fullName evidence="1">Uncharacterized protein</fullName>
    </submittedName>
</protein>
<accession>A0A3M4AKI1</accession>
<evidence type="ECO:0000313" key="2">
    <source>
        <dbReference type="Proteomes" id="UP000276587"/>
    </source>
</evidence>
<name>A0A3M4AKI1_PSEMA</name>
<keyword evidence="2" id="KW-1185">Reference proteome</keyword>
<dbReference type="EMBL" id="RBQF01000213">
    <property type="protein sequence ID" value="RMP07431.1"/>
    <property type="molecule type" value="Genomic_DNA"/>
</dbReference>
<proteinExistence type="predicted"/>
<sequence>MAMAISPPSLYVAFGNNAKLFLKMVAYYEETFGVTRGRAWRGNRT</sequence>
<dbReference type="AlphaFoldDB" id="A0A3M4AKI1"/>
<comment type="caution">
    <text evidence="1">The sequence shown here is derived from an EMBL/GenBank/DDBJ whole genome shotgun (WGS) entry which is preliminary data.</text>
</comment>
<gene>
    <name evidence="1" type="ORF">ALQ29_02985</name>
</gene>
<reference evidence="1 2" key="1">
    <citation type="submission" date="2018-08" db="EMBL/GenBank/DDBJ databases">
        <title>Recombination of ecologically and evolutionarily significant loci maintains genetic cohesion in the Pseudomonas syringae species complex.</title>
        <authorList>
            <person name="Dillon M."/>
            <person name="Thakur S."/>
            <person name="Almeida R.N.D."/>
            <person name="Weir B.S."/>
            <person name="Guttman D.S."/>
        </authorList>
    </citation>
    <scope>NUCLEOTIDE SEQUENCE [LARGE SCALE GENOMIC DNA]</scope>
    <source>
        <strain evidence="1 2">ICMP 3555</strain>
    </source>
</reference>
<organism evidence="1 2">
    <name type="scientific">Pseudomonas marginalis pv. marginalis</name>
    <dbReference type="NCBI Taxonomy" id="97473"/>
    <lineage>
        <taxon>Bacteria</taxon>
        <taxon>Pseudomonadati</taxon>
        <taxon>Pseudomonadota</taxon>
        <taxon>Gammaproteobacteria</taxon>
        <taxon>Pseudomonadales</taxon>
        <taxon>Pseudomonadaceae</taxon>
        <taxon>Pseudomonas</taxon>
    </lineage>
</organism>
<dbReference type="Gene3D" id="1.10.10.60">
    <property type="entry name" value="Homeodomain-like"/>
    <property type="match status" value="1"/>
</dbReference>
<evidence type="ECO:0000313" key="1">
    <source>
        <dbReference type="EMBL" id="RMP07431.1"/>
    </source>
</evidence>
<dbReference type="Proteomes" id="UP000276587">
    <property type="component" value="Unassembled WGS sequence"/>
</dbReference>